<dbReference type="AlphaFoldDB" id="A0A543KLW6"/>
<dbReference type="OrthoDB" id="7057833at2"/>
<reference evidence="2 3" key="1">
    <citation type="submission" date="2019-06" db="EMBL/GenBank/DDBJ databases">
        <title>Sequencing the genomes of 1000 actinobacteria strains.</title>
        <authorList>
            <person name="Klenk H.-P."/>
        </authorList>
    </citation>
    <scope>NUCLEOTIDE SEQUENCE [LARGE SCALE GENOMIC DNA]</scope>
    <source>
        <strain evidence="2 3">DSM 12362</strain>
    </source>
</reference>
<dbReference type="InterPro" id="IPR000182">
    <property type="entry name" value="GNAT_dom"/>
</dbReference>
<accession>A0A543KLW6</accession>
<dbReference type="Proteomes" id="UP000315133">
    <property type="component" value="Unassembled WGS sequence"/>
</dbReference>
<evidence type="ECO:0000313" key="3">
    <source>
        <dbReference type="Proteomes" id="UP000315133"/>
    </source>
</evidence>
<dbReference type="PANTHER" id="PTHR42791">
    <property type="entry name" value="GNAT FAMILY ACETYLTRANSFERASE"/>
    <property type="match status" value="1"/>
</dbReference>
<dbReference type="SUPFAM" id="SSF55729">
    <property type="entry name" value="Acyl-CoA N-acyltransferases (Nat)"/>
    <property type="match status" value="1"/>
</dbReference>
<organism evidence="2 3">
    <name type="scientific">Ornithinimicrobium humiphilum</name>
    <dbReference type="NCBI Taxonomy" id="125288"/>
    <lineage>
        <taxon>Bacteria</taxon>
        <taxon>Bacillati</taxon>
        <taxon>Actinomycetota</taxon>
        <taxon>Actinomycetes</taxon>
        <taxon>Micrococcales</taxon>
        <taxon>Ornithinimicrobiaceae</taxon>
        <taxon>Ornithinimicrobium</taxon>
    </lineage>
</organism>
<dbReference type="Pfam" id="PF00583">
    <property type="entry name" value="Acetyltransf_1"/>
    <property type="match status" value="1"/>
</dbReference>
<dbReference type="InterPro" id="IPR052523">
    <property type="entry name" value="Trichothecene_AcTrans"/>
</dbReference>
<dbReference type="InterPro" id="IPR016181">
    <property type="entry name" value="Acyl_CoA_acyltransferase"/>
</dbReference>
<sequence>MSTTYRVEGARPSDAQFLAEVLAEAFSAYAWTSWIVPADRRADRLRALFELTVGEVGLPYGEVWVARGPEDTVVGGIVVLRPDREVPSSVREAIGAQEEAILGDRLEVSNAADAACARLRPTAPHLTIATMGVSPAYRRRGIARALLQPALALADELGAPAYLETSSEANVALYSSVGFEVSGHLVIPDGGPPVWAMRRPPAGSAASAAT</sequence>
<feature type="domain" description="N-acetyltransferase" evidence="1">
    <location>
        <begin position="5"/>
        <end position="202"/>
    </location>
</feature>
<name>A0A543KLW6_9MICO</name>
<evidence type="ECO:0000313" key="2">
    <source>
        <dbReference type="EMBL" id="TQM96077.1"/>
    </source>
</evidence>
<dbReference type="GO" id="GO:0016747">
    <property type="term" value="F:acyltransferase activity, transferring groups other than amino-acyl groups"/>
    <property type="evidence" value="ECO:0007669"/>
    <property type="project" value="InterPro"/>
</dbReference>
<keyword evidence="2" id="KW-0808">Transferase</keyword>
<dbReference type="Gene3D" id="3.40.630.30">
    <property type="match status" value="1"/>
</dbReference>
<proteinExistence type="predicted"/>
<comment type="caution">
    <text evidence="2">The sequence shown here is derived from an EMBL/GenBank/DDBJ whole genome shotgun (WGS) entry which is preliminary data.</text>
</comment>
<dbReference type="PROSITE" id="PS51186">
    <property type="entry name" value="GNAT"/>
    <property type="match status" value="1"/>
</dbReference>
<dbReference type="PANTHER" id="PTHR42791:SF1">
    <property type="entry name" value="N-ACETYLTRANSFERASE DOMAIN-CONTAINING PROTEIN"/>
    <property type="match status" value="1"/>
</dbReference>
<dbReference type="RefSeq" id="WP_141817742.1">
    <property type="nucleotide sequence ID" value="NZ_BAAAIL010000003.1"/>
</dbReference>
<protein>
    <submittedName>
        <fullName evidence="2">Acetyltransferase (GNAT) family protein</fullName>
    </submittedName>
</protein>
<keyword evidence="3" id="KW-1185">Reference proteome</keyword>
<evidence type="ECO:0000259" key="1">
    <source>
        <dbReference type="PROSITE" id="PS51186"/>
    </source>
</evidence>
<dbReference type="EMBL" id="VFPU01000001">
    <property type="protein sequence ID" value="TQM96077.1"/>
    <property type="molecule type" value="Genomic_DNA"/>
</dbReference>
<gene>
    <name evidence="2" type="ORF">FB476_0934</name>
</gene>